<evidence type="ECO:0000313" key="3">
    <source>
        <dbReference type="Proteomes" id="UP000735302"/>
    </source>
</evidence>
<gene>
    <name evidence="2" type="ORF">PoB_006775100</name>
</gene>
<keyword evidence="2" id="KW-0808">Transferase</keyword>
<dbReference type="AlphaFoldDB" id="A0AAV4DAT3"/>
<dbReference type="InterPro" id="IPR000477">
    <property type="entry name" value="RT_dom"/>
</dbReference>
<keyword evidence="2" id="KW-0695">RNA-directed DNA polymerase</keyword>
<sequence length="156" mass="17488">MSLKIKNSGATERPLLRPVVGPGSNACIFSLNFLLTFGPPGTFPPSPPPSWREASEVSIPKPGKDPFDLSNYRPVALTSCWCKTLERMVNDRLVHVLESRNLLSKVQCGFRKDHSTLDHLVRLETFIKRAFARKKQVLAVFSILKKLTILHGGMEF</sequence>
<reference evidence="2 3" key="1">
    <citation type="journal article" date="2021" name="Elife">
        <title>Chloroplast acquisition without the gene transfer in kleptoplastic sea slugs, Plakobranchus ocellatus.</title>
        <authorList>
            <person name="Maeda T."/>
            <person name="Takahashi S."/>
            <person name="Yoshida T."/>
            <person name="Shimamura S."/>
            <person name="Takaki Y."/>
            <person name="Nagai Y."/>
            <person name="Toyoda A."/>
            <person name="Suzuki Y."/>
            <person name="Arimoto A."/>
            <person name="Ishii H."/>
            <person name="Satoh N."/>
            <person name="Nishiyama T."/>
            <person name="Hasebe M."/>
            <person name="Maruyama T."/>
            <person name="Minagawa J."/>
            <person name="Obokata J."/>
            <person name="Shigenobu S."/>
        </authorList>
    </citation>
    <scope>NUCLEOTIDE SEQUENCE [LARGE SCALE GENOMIC DNA]</scope>
</reference>
<feature type="domain" description="Reverse transcriptase" evidence="1">
    <location>
        <begin position="59"/>
        <end position="129"/>
    </location>
</feature>
<comment type="caution">
    <text evidence="2">The sequence shown here is derived from an EMBL/GenBank/DDBJ whole genome shotgun (WGS) entry which is preliminary data.</text>
</comment>
<dbReference type="Proteomes" id="UP000735302">
    <property type="component" value="Unassembled WGS sequence"/>
</dbReference>
<protein>
    <submittedName>
        <fullName evidence="2">RNA-directed DNA polymerase from mobile element jockey</fullName>
    </submittedName>
</protein>
<evidence type="ECO:0000313" key="2">
    <source>
        <dbReference type="EMBL" id="GFO41246.1"/>
    </source>
</evidence>
<dbReference type="Pfam" id="PF00078">
    <property type="entry name" value="RVT_1"/>
    <property type="match status" value="1"/>
</dbReference>
<organism evidence="2 3">
    <name type="scientific">Plakobranchus ocellatus</name>
    <dbReference type="NCBI Taxonomy" id="259542"/>
    <lineage>
        <taxon>Eukaryota</taxon>
        <taxon>Metazoa</taxon>
        <taxon>Spiralia</taxon>
        <taxon>Lophotrochozoa</taxon>
        <taxon>Mollusca</taxon>
        <taxon>Gastropoda</taxon>
        <taxon>Heterobranchia</taxon>
        <taxon>Euthyneura</taxon>
        <taxon>Panpulmonata</taxon>
        <taxon>Sacoglossa</taxon>
        <taxon>Placobranchoidea</taxon>
        <taxon>Plakobranchidae</taxon>
        <taxon>Plakobranchus</taxon>
    </lineage>
</organism>
<keyword evidence="3" id="KW-1185">Reference proteome</keyword>
<dbReference type="PANTHER" id="PTHR19446">
    <property type="entry name" value="REVERSE TRANSCRIPTASES"/>
    <property type="match status" value="1"/>
</dbReference>
<dbReference type="GO" id="GO:0003964">
    <property type="term" value="F:RNA-directed DNA polymerase activity"/>
    <property type="evidence" value="ECO:0007669"/>
    <property type="project" value="UniProtKB-KW"/>
</dbReference>
<evidence type="ECO:0000259" key="1">
    <source>
        <dbReference type="Pfam" id="PF00078"/>
    </source>
</evidence>
<dbReference type="EMBL" id="BLXT01007673">
    <property type="protein sequence ID" value="GFO41246.1"/>
    <property type="molecule type" value="Genomic_DNA"/>
</dbReference>
<proteinExistence type="predicted"/>
<accession>A0AAV4DAT3</accession>
<keyword evidence="2" id="KW-0548">Nucleotidyltransferase</keyword>
<name>A0AAV4DAT3_9GAST</name>